<feature type="non-terminal residue" evidence="1">
    <location>
        <position position="71"/>
    </location>
</feature>
<dbReference type="Proteomes" id="UP000824469">
    <property type="component" value="Unassembled WGS sequence"/>
</dbReference>
<protein>
    <submittedName>
        <fullName evidence="1">Uncharacterized protein</fullName>
    </submittedName>
</protein>
<feature type="non-terminal residue" evidence="1">
    <location>
        <position position="1"/>
    </location>
</feature>
<comment type="caution">
    <text evidence="1">The sequence shown here is derived from an EMBL/GenBank/DDBJ whole genome shotgun (WGS) entry which is preliminary data.</text>
</comment>
<keyword evidence="2" id="KW-1185">Reference proteome</keyword>
<name>A0AA38LBA0_TAXCH</name>
<dbReference type="EMBL" id="JAHRHJ020000004">
    <property type="protein sequence ID" value="KAH9318754.1"/>
    <property type="molecule type" value="Genomic_DNA"/>
</dbReference>
<sequence>HRWSLASISPASADPADVDDLAFAFRFPNLLALCLGSTPIYISRRRFTSVDADLNQSTPILHNRRRSSCRQ</sequence>
<gene>
    <name evidence="1" type="ORF">KI387_020523</name>
</gene>
<evidence type="ECO:0000313" key="2">
    <source>
        <dbReference type="Proteomes" id="UP000824469"/>
    </source>
</evidence>
<proteinExistence type="predicted"/>
<dbReference type="AlphaFoldDB" id="A0AA38LBA0"/>
<evidence type="ECO:0000313" key="1">
    <source>
        <dbReference type="EMBL" id="KAH9318754.1"/>
    </source>
</evidence>
<accession>A0AA38LBA0</accession>
<organism evidence="1 2">
    <name type="scientific">Taxus chinensis</name>
    <name type="common">Chinese yew</name>
    <name type="synonym">Taxus wallichiana var. chinensis</name>
    <dbReference type="NCBI Taxonomy" id="29808"/>
    <lineage>
        <taxon>Eukaryota</taxon>
        <taxon>Viridiplantae</taxon>
        <taxon>Streptophyta</taxon>
        <taxon>Embryophyta</taxon>
        <taxon>Tracheophyta</taxon>
        <taxon>Spermatophyta</taxon>
        <taxon>Pinopsida</taxon>
        <taxon>Pinidae</taxon>
        <taxon>Conifers II</taxon>
        <taxon>Cupressales</taxon>
        <taxon>Taxaceae</taxon>
        <taxon>Taxus</taxon>
    </lineage>
</organism>
<reference evidence="1 2" key="1">
    <citation type="journal article" date="2021" name="Nat. Plants">
        <title>The Taxus genome provides insights into paclitaxel biosynthesis.</title>
        <authorList>
            <person name="Xiong X."/>
            <person name="Gou J."/>
            <person name="Liao Q."/>
            <person name="Li Y."/>
            <person name="Zhou Q."/>
            <person name="Bi G."/>
            <person name="Li C."/>
            <person name="Du R."/>
            <person name="Wang X."/>
            <person name="Sun T."/>
            <person name="Guo L."/>
            <person name="Liang H."/>
            <person name="Lu P."/>
            <person name="Wu Y."/>
            <person name="Zhang Z."/>
            <person name="Ro D.K."/>
            <person name="Shang Y."/>
            <person name="Huang S."/>
            <person name="Yan J."/>
        </authorList>
    </citation>
    <scope>NUCLEOTIDE SEQUENCE [LARGE SCALE GENOMIC DNA]</scope>
    <source>
        <strain evidence="1">Ta-2019</strain>
    </source>
</reference>